<keyword evidence="1" id="KW-0472">Membrane</keyword>
<keyword evidence="1" id="KW-1133">Transmembrane helix</keyword>
<comment type="caution">
    <text evidence="2">The sequence shown here is derived from an EMBL/GenBank/DDBJ whole genome shotgun (WGS) entry which is preliminary data.</text>
</comment>
<evidence type="ECO:0000256" key="1">
    <source>
        <dbReference type="SAM" id="Phobius"/>
    </source>
</evidence>
<evidence type="ECO:0000313" key="3">
    <source>
        <dbReference type="Proteomes" id="UP001265746"/>
    </source>
</evidence>
<dbReference type="AlphaFoldDB" id="A0AAD9SUB6"/>
<evidence type="ECO:0000313" key="2">
    <source>
        <dbReference type="EMBL" id="KAK2615802.1"/>
    </source>
</evidence>
<dbReference type="EMBL" id="JAUJFL010000001">
    <property type="protein sequence ID" value="KAK2615802.1"/>
    <property type="molecule type" value="Genomic_DNA"/>
</dbReference>
<organism evidence="2 3">
    <name type="scientific">Phomopsis amygdali</name>
    <name type="common">Fusicoccum amygdali</name>
    <dbReference type="NCBI Taxonomy" id="1214568"/>
    <lineage>
        <taxon>Eukaryota</taxon>
        <taxon>Fungi</taxon>
        <taxon>Dikarya</taxon>
        <taxon>Ascomycota</taxon>
        <taxon>Pezizomycotina</taxon>
        <taxon>Sordariomycetes</taxon>
        <taxon>Sordariomycetidae</taxon>
        <taxon>Diaporthales</taxon>
        <taxon>Diaporthaceae</taxon>
        <taxon>Diaporthe</taxon>
    </lineage>
</organism>
<dbReference type="Proteomes" id="UP001265746">
    <property type="component" value="Unassembled WGS sequence"/>
</dbReference>
<name>A0AAD9SUB6_PHOAM</name>
<gene>
    <name evidence="2" type="ORF">N8I77_002528</name>
</gene>
<accession>A0AAD9SUB6</accession>
<reference evidence="2" key="1">
    <citation type="submission" date="2023-06" db="EMBL/GenBank/DDBJ databases">
        <authorList>
            <person name="Noh H."/>
        </authorList>
    </citation>
    <scope>NUCLEOTIDE SEQUENCE</scope>
    <source>
        <strain evidence="2">DUCC20226</strain>
    </source>
</reference>
<protein>
    <submittedName>
        <fullName evidence="2">Uncharacterized protein</fullName>
    </submittedName>
</protein>
<proteinExistence type="predicted"/>
<feature type="transmembrane region" description="Helical" evidence="1">
    <location>
        <begin position="40"/>
        <end position="62"/>
    </location>
</feature>
<keyword evidence="3" id="KW-1185">Reference proteome</keyword>
<keyword evidence="1" id="KW-0812">Transmembrane</keyword>
<sequence>MAPLTEATSTSTALEPRETRFYYNNGDCGDKTIYICRPGIIFAIIGSIIIGGAVIFYTVYSISKNQELMEKLDPILKRLLPCFRRRRKRNTRKRNTPRRAKSDLEMTIVDFDGKPVTSDPPKDFADTEDNHIASASNSRHVHFSGSS</sequence>